<dbReference type="Proteomes" id="UP000886520">
    <property type="component" value="Chromosome 1"/>
</dbReference>
<dbReference type="EMBL" id="JABFUD020000001">
    <property type="protein sequence ID" value="KAI5084094.1"/>
    <property type="molecule type" value="Genomic_DNA"/>
</dbReference>
<evidence type="ECO:0000313" key="3">
    <source>
        <dbReference type="Proteomes" id="UP000886520"/>
    </source>
</evidence>
<evidence type="ECO:0008006" key="4">
    <source>
        <dbReference type="Google" id="ProtNLM"/>
    </source>
</evidence>
<name>A0A9D4VDL0_ADICA</name>
<gene>
    <name evidence="2" type="ORF">GOP47_0000263</name>
</gene>
<feature type="region of interest" description="Disordered" evidence="1">
    <location>
        <begin position="116"/>
        <end position="148"/>
    </location>
</feature>
<evidence type="ECO:0000313" key="2">
    <source>
        <dbReference type="EMBL" id="KAI5084094.1"/>
    </source>
</evidence>
<feature type="region of interest" description="Disordered" evidence="1">
    <location>
        <begin position="68"/>
        <end position="104"/>
    </location>
</feature>
<comment type="caution">
    <text evidence="2">The sequence shown here is derived from an EMBL/GenBank/DDBJ whole genome shotgun (WGS) entry which is preliminary data.</text>
</comment>
<keyword evidence="3" id="KW-1185">Reference proteome</keyword>
<organism evidence="2 3">
    <name type="scientific">Adiantum capillus-veneris</name>
    <name type="common">Maidenhair fern</name>
    <dbReference type="NCBI Taxonomy" id="13818"/>
    <lineage>
        <taxon>Eukaryota</taxon>
        <taxon>Viridiplantae</taxon>
        <taxon>Streptophyta</taxon>
        <taxon>Embryophyta</taxon>
        <taxon>Tracheophyta</taxon>
        <taxon>Polypodiopsida</taxon>
        <taxon>Polypodiidae</taxon>
        <taxon>Polypodiales</taxon>
        <taxon>Pteridineae</taxon>
        <taxon>Pteridaceae</taxon>
        <taxon>Vittarioideae</taxon>
        <taxon>Adiantum</taxon>
    </lineage>
</organism>
<protein>
    <recommendedName>
        <fullName evidence="4">BTB domain-containing protein</fullName>
    </recommendedName>
</protein>
<evidence type="ECO:0000256" key="1">
    <source>
        <dbReference type="SAM" id="MobiDB-lite"/>
    </source>
</evidence>
<reference evidence="2" key="1">
    <citation type="submission" date="2021-01" db="EMBL/GenBank/DDBJ databases">
        <title>Adiantum capillus-veneris genome.</title>
        <authorList>
            <person name="Fang Y."/>
            <person name="Liao Q."/>
        </authorList>
    </citation>
    <scope>NUCLEOTIDE SEQUENCE</scope>
    <source>
        <strain evidence="2">H3</strain>
        <tissue evidence="2">Leaf</tissue>
    </source>
</reference>
<proteinExistence type="predicted"/>
<accession>A0A9D4VDL0</accession>
<dbReference type="AlphaFoldDB" id="A0A9D4VDL0"/>
<feature type="compositionally biased region" description="Basic and acidic residues" evidence="1">
    <location>
        <begin position="82"/>
        <end position="91"/>
    </location>
</feature>
<feature type="compositionally biased region" description="Basic residues" evidence="1">
    <location>
        <begin position="132"/>
        <end position="144"/>
    </location>
</feature>
<feature type="compositionally biased region" description="Acidic residues" evidence="1">
    <location>
        <begin position="71"/>
        <end position="81"/>
    </location>
</feature>
<sequence>MVETTNVATPTTYSTNEGAFMREVEVTQLQRVSHRKSASSSSSVDWAEWVPECLQPAIAIASKLPYHHDHEDDEDEDDEDDGHSVDNEQDPHQNSYEEEEDEDGYHRLQEHTQFHRVHHHLHRQGAGAALRSRGRQQHQHHHQNHGGDGKLCVSCKELYCPLRGGDTCHECYEEASEAEAALKKEIEELNARIAFLRTWAPEAMSEQFSDLVLESSDGSKIRAHRAILKVYER</sequence>